<dbReference type="AlphaFoldDB" id="A0A225VT18"/>
<accession>A0A225VT18</accession>
<evidence type="ECO:0000313" key="7">
    <source>
        <dbReference type="Proteomes" id="UP000198211"/>
    </source>
</evidence>
<protein>
    <recommendedName>
        <fullName evidence="5">RxLR effector protein</fullName>
    </recommendedName>
</protein>
<evidence type="ECO:0000256" key="2">
    <source>
        <dbReference type="ARBA" id="ARBA00010400"/>
    </source>
</evidence>
<evidence type="ECO:0000256" key="4">
    <source>
        <dbReference type="ARBA" id="ARBA00022729"/>
    </source>
</evidence>
<name>A0A225VT18_9STRA</name>
<comment type="domain">
    <text evidence="5">The RxLR-dEER motif acts to carry the protein into the host cell cytoplasm through binding to cell surface phosphatidylinositol-3-phosphate.</text>
</comment>
<dbReference type="OrthoDB" id="89661at2759"/>
<keyword evidence="7" id="KW-1185">Reference proteome</keyword>
<comment type="function">
    <text evidence="5">Effector that suppresses plant defense responses during pathogen infection.</text>
</comment>
<dbReference type="InterPro" id="IPR031825">
    <property type="entry name" value="RXLR"/>
</dbReference>
<comment type="similarity">
    <text evidence="2 5">Belongs to the RxLR effector family.</text>
</comment>
<reference evidence="7" key="1">
    <citation type="submission" date="2017-03" db="EMBL/GenBank/DDBJ databases">
        <title>Phytopthora megakarya and P. palmivora, two closely related causual agents of cacao black pod achieved similar genome size and gene model numbers by different mechanisms.</title>
        <authorList>
            <person name="Ali S."/>
            <person name="Shao J."/>
            <person name="Larry D.J."/>
            <person name="Kronmiller B."/>
            <person name="Shen D."/>
            <person name="Strem M.D."/>
            <person name="Melnick R.L."/>
            <person name="Guiltinan M.J."/>
            <person name="Tyler B.M."/>
            <person name="Meinhardt L.W."/>
            <person name="Bailey B.A."/>
        </authorList>
    </citation>
    <scope>NUCLEOTIDE SEQUENCE [LARGE SCALE GENOMIC DNA]</scope>
    <source>
        <strain evidence="7">zdho120</strain>
    </source>
</reference>
<evidence type="ECO:0000313" key="6">
    <source>
        <dbReference type="EMBL" id="OWZ08314.1"/>
    </source>
</evidence>
<comment type="caution">
    <text evidence="6">The sequence shown here is derived from an EMBL/GenBank/DDBJ whole genome shotgun (WGS) entry which is preliminary data.</text>
</comment>
<proteinExistence type="inferred from homology"/>
<evidence type="ECO:0000256" key="1">
    <source>
        <dbReference type="ARBA" id="ARBA00004613"/>
    </source>
</evidence>
<evidence type="ECO:0000256" key="3">
    <source>
        <dbReference type="ARBA" id="ARBA00022525"/>
    </source>
</evidence>
<dbReference type="Proteomes" id="UP000198211">
    <property type="component" value="Unassembled WGS sequence"/>
</dbReference>
<dbReference type="EMBL" id="NBNE01003197">
    <property type="protein sequence ID" value="OWZ08314.1"/>
    <property type="molecule type" value="Genomic_DNA"/>
</dbReference>
<feature type="signal peptide" evidence="5">
    <location>
        <begin position="1"/>
        <end position="18"/>
    </location>
</feature>
<feature type="chain" id="PRO_5044994269" description="RxLR effector protein" evidence="5">
    <location>
        <begin position="19"/>
        <end position="282"/>
    </location>
</feature>
<gene>
    <name evidence="6" type="ORF">PHMEG_00019164</name>
</gene>
<dbReference type="Pfam" id="PF16810">
    <property type="entry name" value="RXLR"/>
    <property type="match status" value="1"/>
</dbReference>
<organism evidence="6 7">
    <name type="scientific">Phytophthora megakarya</name>
    <dbReference type="NCBI Taxonomy" id="4795"/>
    <lineage>
        <taxon>Eukaryota</taxon>
        <taxon>Sar</taxon>
        <taxon>Stramenopiles</taxon>
        <taxon>Oomycota</taxon>
        <taxon>Peronosporomycetes</taxon>
        <taxon>Peronosporales</taxon>
        <taxon>Peronosporaceae</taxon>
        <taxon>Phytophthora</taxon>
    </lineage>
</organism>
<keyword evidence="3 5" id="KW-0964">Secreted</keyword>
<evidence type="ECO:0000256" key="5">
    <source>
        <dbReference type="RuleBase" id="RU367124"/>
    </source>
</evidence>
<keyword evidence="4 5" id="KW-0732">Signal</keyword>
<comment type="subcellular location">
    <subcellularLocation>
        <location evidence="1 5">Secreted</location>
    </subcellularLocation>
</comment>
<sequence length="282" mass="33048">MRFLLLLEVVFFVTGVLSANVETKQTKLISSHDAAITSHDDNFGKSLRFAKTFHEYDDATKKHNSFDEEERVNPMSTILSKISANMPIKVKLNWWEILGKSNNYVKKKLGLENMKGEELKKHAHFRYYLKYVDDTEEFALWQKVDTSTYQVWKDLGLENKVKTIDDLEMVRGTDEFRKYKRFVNIFDKNMADRLAWGSRYHPPRYADPHATEVEWFVRAGIWGEAKRDDQFVKRMLGLMHAKGVKLNENKYYQYYLNIFQKTDHPPPADADFAALRASLLAS</sequence>